<protein>
    <recommendedName>
        <fullName evidence="5">Glycosyltransferase</fullName>
    </recommendedName>
</protein>
<evidence type="ECO:0000256" key="2">
    <source>
        <dbReference type="ARBA" id="ARBA00022679"/>
    </source>
</evidence>
<keyword evidence="2" id="KW-0808">Transferase</keyword>
<comment type="caution">
    <text evidence="3">The sequence shown here is derived from an EMBL/GenBank/DDBJ whole genome shotgun (WGS) entry which is preliminary data.</text>
</comment>
<dbReference type="CDD" id="cd06533">
    <property type="entry name" value="Glyco_transf_WecG_TagA"/>
    <property type="match status" value="1"/>
</dbReference>
<dbReference type="InterPro" id="IPR004629">
    <property type="entry name" value="WecG_TagA_CpsF"/>
</dbReference>
<dbReference type="Pfam" id="PF03808">
    <property type="entry name" value="Glyco_tran_WecG"/>
    <property type="match status" value="1"/>
</dbReference>
<keyword evidence="1" id="KW-0328">Glycosyltransferase</keyword>
<dbReference type="Proteomes" id="UP000230027">
    <property type="component" value="Unassembled WGS sequence"/>
</dbReference>
<name>A0A2M7U3I9_9BACT</name>
<evidence type="ECO:0000313" key="3">
    <source>
        <dbReference type="EMBL" id="PIZ64844.1"/>
    </source>
</evidence>
<evidence type="ECO:0000313" key="4">
    <source>
        <dbReference type="Proteomes" id="UP000230027"/>
    </source>
</evidence>
<reference evidence="4" key="1">
    <citation type="submission" date="2017-09" db="EMBL/GenBank/DDBJ databases">
        <title>Depth-based differentiation of microbial function through sediment-hosted aquifers and enrichment of novel symbionts in the deep terrestrial subsurface.</title>
        <authorList>
            <person name="Probst A.J."/>
            <person name="Ladd B."/>
            <person name="Jarett J.K."/>
            <person name="Geller-Mcgrath D.E."/>
            <person name="Sieber C.M.K."/>
            <person name="Emerson J.B."/>
            <person name="Anantharaman K."/>
            <person name="Thomas B.C."/>
            <person name="Malmstrom R."/>
            <person name="Stieglmeier M."/>
            <person name="Klingl A."/>
            <person name="Woyke T."/>
            <person name="Ryan C.M."/>
            <person name="Banfield J.F."/>
        </authorList>
    </citation>
    <scope>NUCLEOTIDE SEQUENCE [LARGE SCALE GENOMIC DNA]</scope>
</reference>
<dbReference type="AlphaFoldDB" id="A0A2M7U3I9"/>
<sequence>MNKLSGTHTLLNVKIKNQSFETILDKIKKHIHVAYSFFHIVSLNPENIMTSMSDEDFRVILSEADIQLIDGIAVALGCDFLKIPHGRRLTGADFMNDLVKMGYENGLRIMLLGGYGNLAKKVRDCYTKKYPNIDIFALTGFSDIKASKEDDYEALFTKVAAYKPQIIISAFGSPHQEKLFYDNRALLKGVICMGVGGGFEFVAEIIPRAPVWMRQVGLEWLFRLIIQPWRWRRQIKIIEYFFRVILWKMRSSKP</sequence>
<dbReference type="PANTHER" id="PTHR34136:SF1">
    <property type="entry name" value="UDP-N-ACETYL-D-MANNOSAMINURONIC ACID TRANSFERASE"/>
    <property type="match status" value="1"/>
</dbReference>
<dbReference type="NCBIfam" id="TIGR00696">
    <property type="entry name" value="wecG_tagA_cpsF"/>
    <property type="match status" value="1"/>
</dbReference>
<proteinExistence type="predicted"/>
<gene>
    <name evidence="3" type="ORF">COY14_03850</name>
</gene>
<accession>A0A2M7U3I9</accession>
<dbReference type="EMBL" id="PFOD01000069">
    <property type="protein sequence ID" value="PIZ64844.1"/>
    <property type="molecule type" value="Genomic_DNA"/>
</dbReference>
<dbReference type="GO" id="GO:0016758">
    <property type="term" value="F:hexosyltransferase activity"/>
    <property type="evidence" value="ECO:0007669"/>
    <property type="project" value="TreeGrafter"/>
</dbReference>
<evidence type="ECO:0000256" key="1">
    <source>
        <dbReference type="ARBA" id="ARBA00022676"/>
    </source>
</evidence>
<evidence type="ECO:0008006" key="5">
    <source>
        <dbReference type="Google" id="ProtNLM"/>
    </source>
</evidence>
<dbReference type="PANTHER" id="PTHR34136">
    <property type="match status" value="1"/>
</dbReference>
<organism evidence="3 4">
    <name type="scientific">Candidatus Roizmanbacteria bacterium CG_4_10_14_0_2_um_filter_36_9</name>
    <dbReference type="NCBI Taxonomy" id="1974823"/>
    <lineage>
        <taxon>Bacteria</taxon>
        <taxon>Candidatus Roizmaniibacteriota</taxon>
    </lineage>
</organism>